<protein>
    <recommendedName>
        <fullName evidence="3">GTP cyclohydrolase II</fullName>
        <ecNumber evidence="3">3.5.4.25</ecNumber>
    </recommendedName>
</protein>
<feature type="domain" description="GTP cyclohydrolase II" evidence="10">
    <location>
        <begin position="270"/>
        <end position="420"/>
    </location>
</feature>
<comment type="similarity">
    <text evidence="2">Belongs to the GTP cyclohydrolase II family.</text>
</comment>
<dbReference type="SUPFAM" id="SSF142695">
    <property type="entry name" value="RibA-like"/>
    <property type="match status" value="1"/>
</dbReference>
<reference evidence="11 12" key="1">
    <citation type="journal article" date="2024" name="J Genomics">
        <title>Draft genome sequencing and assembly of Favolaschia claudopus CIRM-BRFM 2984 isolated from oak limbs.</title>
        <authorList>
            <person name="Navarro D."/>
            <person name="Drula E."/>
            <person name="Chaduli D."/>
            <person name="Cazenave R."/>
            <person name="Ahrendt S."/>
            <person name="Wang J."/>
            <person name="Lipzen A."/>
            <person name="Daum C."/>
            <person name="Barry K."/>
            <person name="Grigoriev I.V."/>
            <person name="Favel A."/>
            <person name="Rosso M.N."/>
            <person name="Martin F."/>
        </authorList>
    </citation>
    <scope>NUCLEOTIDE SEQUENCE [LARGE SCALE GENOMIC DNA]</scope>
    <source>
        <strain evidence="11 12">CIRM-BRFM 2984</strain>
    </source>
</reference>
<proteinExistence type="inferred from homology"/>
<dbReference type="PANTHER" id="PTHR21327">
    <property type="entry name" value="GTP CYCLOHYDROLASE II-RELATED"/>
    <property type="match status" value="1"/>
</dbReference>
<evidence type="ECO:0000313" key="12">
    <source>
        <dbReference type="Proteomes" id="UP001362999"/>
    </source>
</evidence>
<evidence type="ECO:0000256" key="8">
    <source>
        <dbReference type="ARBA" id="ARBA00049295"/>
    </source>
</evidence>
<gene>
    <name evidence="11" type="ORF">R3P38DRAFT_2832720</name>
</gene>
<dbReference type="GO" id="GO:0005525">
    <property type="term" value="F:GTP binding"/>
    <property type="evidence" value="ECO:0007669"/>
    <property type="project" value="UniProtKB-KW"/>
</dbReference>
<keyword evidence="5" id="KW-0547">Nucleotide-binding</keyword>
<feature type="region of interest" description="Disordered" evidence="9">
    <location>
        <begin position="111"/>
        <end position="158"/>
    </location>
</feature>
<evidence type="ECO:0000256" key="7">
    <source>
        <dbReference type="ARBA" id="ARBA00023134"/>
    </source>
</evidence>
<evidence type="ECO:0000256" key="2">
    <source>
        <dbReference type="ARBA" id="ARBA00008131"/>
    </source>
</evidence>
<keyword evidence="12" id="KW-1185">Reference proteome</keyword>
<sequence length="487" mass="53151">MHPHMDDASDTALLELLTAPSPSPTKQTKFSRRDAALDPLMIAAAAASGPHVTRNHYHHDFFPGVMLPQHEGSWDWSKWSPEDSKPRRHLTYVSRQAPRSQHLQPEGTLPLAAKENDCSRDAAPPSPTLSKKRRPSLVASPDSEHKSRAKSTNVSAPAKPVEVKCMARTRIPTPHGPAFLHLYHNNRDTKEHLAIVIDPAQFSDASVSPSVVSAPPIRSQSLDAVWDENETEMDRIIRGAYVGRLSATSRQASTPAPQSPSSIPLAATTTDGNIPSPLVRIHSECFTGETVGSMRCDCGEQLDEALRLISQPIPVPSLSSLQPPGASTIPGRGAVIYLRQEGRGIGLLSKLRAYNLQDLGHDTVTANLLLGHQADERGYEIAAAILRDLSLDQGVRLLTNNPDKVEALTKEGMSVVERVPMVPRSWKSRNPNLQLAGSIAEDEKERLAGATLIGGNSVHGPDLDKYLRTKVLRMGHMLPLWMEDPEQ</sequence>
<dbReference type="EMBL" id="JAWWNJ010000002">
    <property type="protein sequence ID" value="KAK7061985.1"/>
    <property type="molecule type" value="Genomic_DNA"/>
</dbReference>
<name>A0AAW0ECW8_9AGAR</name>
<dbReference type="InterPro" id="IPR036144">
    <property type="entry name" value="RibA-like_sf"/>
</dbReference>
<dbReference type="EC" id="3.5.4.25" evidence="3"/>
<organism evidence="11 12">
    <name type="scientific">Favolaschia claudopus</name>
    <dbReference type="NCBI Taxonomy" id="2862362"/>
    <lineage>
        <taxon>Eukaryota</taxon>
        <taxon>Fungi</taxon>
        <taxon>Dikarya</taxon>
        <taxon>Basidiomycota</taxon>
        <taxon>Agaricomycotina</taxon>
        <taxon>Agaricomycetes</taxon>
        <taxon>Agaricomycetidae</taxon>
        <taxon>Agaricales</taxon>
        <taxon>Marasmiineae</taxon>
        <taxon>Mycenaceae</taxon>
        <taxon>Favolaschia</taxon>
    </lineage>
</organism>
<feature type="region of interest" description="Disordered" evidence="9">
    <location>
        <begin position="248"/>
        <end position="269"/>
    </location>
</feature>
<dbReference type="InterPro" id="IPR032677">
    <property type="entry name" value="GTP_cyclohydro_II"/>
</dbReference>
<evidence type="ECO:0000256" key="4">
    <source>
        <dbReference type="ARBA" id="ARBA00022619"/>
    </source>
</evidence>
<keyword evidence="7" id="KW-0342">GTP-binding</keyword>
<dbReference type="GO" id="GO:0003935">
    <property type="term" value="F:GTP cyclohydrolase II activity"/>
    <property type="evidence" value="ECO:0007669"/>
    <property type="project" value="UniProtKB-EC"/>
</dbReference>
<dbReference type="GO" id="GO:0009231">
    <property type="term" value="P:riboflavin biosynthetic process"/>
    <property type="evidence" value="ECO:0007669"/>
    <property type="project" value="UniProtKB-KW"/>
</dbReference>
<evidence type="ECO:0000256" key="6">
    <source>
        <dbReference type="ARBA" id="ARBA00022801"/>
    </source>
</evidence>
<keyword evidence="4" id="KW-0686">Riboflavin biosynthesis</keyword>
<accession>A0AAW0ECW8</accession>
<evidence type="ECO:0000256" key="1">
    <source>
        <dbReference type="ARBA" id="ARBA00005104"/>
    </source>
</evidence>
<dbReference type="AlphaFoldDB" id="A0AAW0ECW8"/>
<keyword evidence="6" id="KW-0378">Hydrolase</keyword>
<comment type="pathway">
    <text evidence="1">Cofactor biosynthesis; riboflavin biosynthesis.</text>
</comment>
<feature type="compositionally biased region" description="Low complexity" evidence="9">
    <location>
        <begin position="251"/>
        <end position="264"/>
    </location>
</feature>
<dbReference type="InterPro" id="IPR000926">
    <property type="entry name" value="RibA"/>
</dbReference>
<dbReference type="Pfam" id="PF00925">
    <property type="entry name" value="GTP_cyclohydro2"/>
    <property type="match status" value="1"/>
</dbReference>
<comment type="caution">
    <text evidence="11">The sequence shown here is derived from an EMBL/GenBank/DDBJ whole genome shotgun (WGS) entry which is preliminary data.</text>
</comment>
<evidence type="ECO:0000256" key="3">
    <source>
        <dbReference type="ARBA" id="ARBA00012762"/>
    </source>
</evidence>
<dbReference type="PANTHER" id="PTHR21327:SF29">
    <property type="entry name" value="GTP CYCLOHYDROLASE-2"/>
    <property type="match status" value="1"/>
</dbReference>
<evidence type="ECO:0000313" key="11">
    <source>
        <dbReference type="EMBL" id="KAK7061985.1"/>
    </source>
</evidence>
<evidence type="ECO:0000259" key="10">
    <source>
        <dbReference type="Pfam" id="PF00925"/>
    </source>
</evidence>
<comment type="catalytic activity">
    <reaction evidence="8">
        <text>GTP + 4 H2O = 2,5-diamino-6-hydroxy-4-(5-phosphoribosylamino)-pyrimidine + formate + 2 phosphate + 3 H(+)</text>
        <dbReference type="Rhea" id="RHEA:23704"/>
        <dbReference type="ChEBI" id="CHEBI:15377"/>
        <dbReference type="ChEBI" id="CHEBI:15378"/>
        <dbReference type="ChEBI" id="CHEBI:15740"/>
        <dbReference type="ChEBI" id="CHEBI:37565"/>
        <dbReference type="ChEBI" id="CHEBI:43474"/>
        <dbReference type="ChEBI" id="CHEBI:58614"/>
        <dbReference type="EC" id="3.5.4.25"/>
    </reaction>
</comment>
<evidence type="ECO:0000256" key="9">
    <source>
        <dbReference type="SAM" id="MobiDB-lite"/>
    </source>
</evidence>
<dbReference type="Gene3D" id="3.40.50.10990">
    <property type="entry name" value="GTP cyclohydrolase II"/>
    <property type="match status" value="1"/>
</dbReference>
<evidence type="ECO:0000256" key="5">
    <source>
        <dbReference type="ARBA" id="ARBA00022741"/>
    </source>
</evidence>
<dbReference type="CDD" id="cd00641">
    <property type="entry name" value="GTP_cyclohydro2"/>
    <property type="match status" value="1"/>
</dbReference>
<dbReference type="Proteomes" id="UP001362999">
    <property type="component" value="Unassembled WGS sequence"/>
</dbReference>